<protein>
    <submittedName>
        <fullName evidence="2">(wild Malaysian banana) hypothetical protein</fullName>
    </submittedName>
</protein>
<dbReference type="InterPro" id="IPR000270">
    <property type="entry name" value="PB1_dom"/>
</dbReference>
<dbReference type="AlphaFoldDB" id="A0A804JDZ1"/>
<dbReference type="EnsemblPlants" id="Ma06_t08270.1">
    <property type="protein sequence ID" value="Ma06_p08270.1"/>
    <property type="gene ID" value="Ma06_g08270"/>
</dbReference>
<proteinExistence type="predicted"/>
<dbReference type="InParanoid" id="A0A804JDZ1"/>
<gene>
    <name evidence="2" type="ORF">GSMUA_154390.1</name>
</gene>
<dbReference type="Gene3D" id="3.10.20.90">
    <property type="entry name" value="Phosphatidylinositol 3-kinase Catalytic Subunit, Chain A, domain 1"/>
    <property type="match status" value="1"/>
</dbReference>
<dbReference type="Gramene" id="Ma06_t08270.2">
    <property type="protein sequence ID" value="Ma06_p08270.2"/>
    <property type="gene ID" value="Ma06_g08270"/>
</dbReference>
<reference evidence="2" key="1">
    <citation type="submission" date="2021-03" db="EMBL/GenBank/DDBJ databases">
        <authorList>
            <consortium name="Genoscope - CEA"/>
            <person name="William W."/>
        </authorList>
    </citation>
    <scope>NUCLEOTIDE SEQUENCE</scope>
    <source>
        <strain evidence="2">Doubled-haploid Pahang</strain>
    </source>
</reference>
<dbReference type="Pfam" id="PF00564">
    <property type="entry name" value="PB1"/>
    <property type="match status" value="1"/>
</dbReference>
<sequence>MLYVWLFRTPCVSRFAFLLSYKCREVEAFARLEETPPQKHFRASLSPLSPPTCNETALPPEPVKRSGFAMVGTSCSSSSSCASFGSFDADAAAAKRSPTAATIKFLCSYGGKILPRYPDGKLRYIGGDTRVLAVDRSVPFSELQEKMREMCGWVAVSLRCQLPTEDLDALVSVKSDEDLANIMEEYDLAGREKIRAFLFPPSSKPRSPTHPAATATALPSGRPWILSEKRCIHQISDPMRYPGRYGKSGAISSGDIRYRAHHHHPQHHHHHHHLHGHHAIPKPCNYLVHQGSQWQ</sequence>
<dbReference type="Proteomes" id="UP000012960">
    <property type="component" value="Unplaced"/>
</dbReference>
<evidence type="ECO:0000259" key="1">
    <source>
        <dbReference type="SMART" id="SM00666"/>
    </source>
</evidence>
<evidence type="ECO:0000313" key="2">
    <source>
        <dbReference type="EMBL" id="CAG1845644.1"/>
    </source>
</evidence>
<dbReference type="OMA" id="RMRTGEY"/>
<accession>A0A804JDZ1</accession>
<name>A0A804JDZ1_MUSAM</name>
<evidence type="ECO:0000313" key="4">
    <source>
        <dbReference type="Proteomes" id="UP000012960"/>
    </source>
</evidence>
<dbReference type="EnsemblPlants" id="Ma06_t08270.2">
    <property type="protein sequence ID" value="Ma06_p08270.2"/>
    <property type="gene ID" value="Ma06_g08270"/>
</dbReference>
<dbReference type="Gramene" id="Ma06_t08270.1">
    <property type="protein sequence ID" value="Ma06_p08270.1"/>
    <property type="gene ID" value="Ma06_g08270"/>
</dbReference>
<dbReference type="InterPro" id="IPR053198">
    <property type="entry name" value="Gynoecium_Dev_Regulator"/>
</dbReference>
<dbReference type="PANTHER" id="PTHR31066:SF10">
    <property type="entry name" value="OCTICOSAPEPTIDE_PHOX_BEM1P FAMILY PROTEIN"/>
    <property type="match status" value="1"/>
</dbReference>
<keyword evidence="4" id="KW-1185">Reference proteome</keyword>
<feature type="domain" description="PB1" evidence="1">
    <location>
        <begin position="117"/>
        <end position="201"/>
    </location>
</feature>
<dbReference type="CDD" id="cd06410">
    <property type="entry name" value="PB1_UP2"/>
    <property type="match status" value="1"/>
</dbReference>
<reference evidence="3" key="2">
    <citation type="submission" date="2021-05" db="UniProtKB">
        <authorList>
            <consortium name="EnsemblPlants"/>
        </authorList>
    </citation>
    <scope>IDENTIFICATION</scope>
    <source>
        <strain evidence="3">subsp. malaccensis</strain>
    </source>
</reference>
<dbReference type="SMART" id="SM00666">
    <property type="entry name" value="PB1"/>
    <property type="match status" value="1"/>
</dbReference>
<dbReference type="PANTHER" id="PTHR31066">
    <property type="entry name" value="OS05G0427100 PROTEIN-RELATED"/>
    <property type="match status" value="1"/>
</dbReference>
<dbReference type="EMBL" id="HG996471">
    <property type="protein sequence ID" value="CAG1845644.1"/>
    <property type="molecule type" value="Genomic_DNA"/>
</dbReference>
<organism evidence="3 4">
    <name type="scientific">Musa acuminata subsp. malaccensis</name>
    <name type="common">Wild banana</name>
    <name type="synonym">Musa malaccensis</name>
    <dbReference type="NCBI Taxonomy" id="214687"/>
    <lineage>
        <taxon>Eukaryota</taxon>
        <taxon>Viridiplantae</taxon>
        <taxon>Streptophyta</taxon>
        <taxon>Embryophyta</taxon>
        <taxon>Tracheophyta</taxon>
        <taxon>Spermatophyta</taxon>
        <taxon>Magnoliopsida</taxon>
        <taxon>Liliopsida</taxon>
        <taxon>Zingiberales</taxon>
        <taxon>Musaceae</taxon>
        <taxon>Musa</taxon>
    </lineage>
</organism>
<dbReference type="FunCoup" id="A0A804JDZ1">
    <property type="interactions" value="2921"/>
</dbReference>
<evidence type="ECO:0000313" key="3">
    <source>
        <dbReference type="EnsemblPlants" id="Ma06_p08270.2"/>
    </source>
</evidence>
<dbReference type="SUPFAM" id="SSF54277">
    <property type="entry name" value="CAD &amp; PB1 domains"/>
    <property type="match status" value="1"/>
</dbReference>